<dbReference type="Gene3D" id="3.20.20.80">
    <property type="entry name" value="Glycosidases"/>
    <property type="match status" value="1"/>
</dbReference>
<dbReference type="EMBL" id="CP090164">
    <property type="protein sequence ID" value="UJO13554.1"/>
    <property type="molecule type" value="Genomic_DNA"/>
</dbReference>
<dbReference type="RefSeq" id="XP_047757920.1">
    <property type="nucleotide sequence ID" value="XM_047901953.1"/>
</dbReference>
<dbReference type="PANTHER" id="PTHR34154:SF10">
    <property type="entry name" value="ASL1-LIKE GLYCOSYL HYDROLASE CATALYTIC DOMAIN-CONTAINING PROTEIN"/>
    <property type="match status" value="1"/>
</dbReference>
<dbReference type="InterPro" id="IPR053183">
    <property type="entry name" value="ASL1"/>
</dbReference>
<dbReference type="GeneID" id="71982683"/>
<evidence type="ECO:0000256" key="1">
    <source>
        <dbReference type="SAM" id="MobiDB-lite"/>
    </source>
</evidence>
<dbReference type="Pfam" id="PF11790">
    <property type="entry name" value="Glyco_hydro_cc"/>
    <property type="match status" value="1"/>
</dbReference>
<feature type="region of interest" description="Disordered" evidence="1">
    <location>
        <begin position="21"/>
        <end position="40"/>
    </location>
</feature>
<dbReference type="OrthoDB" id="5985073at2759"/>
<feature type="domain" description="Asl1-like glycosyl hydrolase catalytic" evidence="3">
    <location>
        <begin position="40"/>
        <end position="275"/>
    </location>
</feature>
<dbReference type="InterPro" id="IPR017853">
    <property type="entry name" value="GH"/>
</dbReference>
<gene>
    <name evidence="4" type="ORF">CLAFUR5_02805</name>
</gene>
<dbReference type="OMA" id="ERYAYHM"/>
<proteinExistence type="predicted"/>
<dbReference type="Proteomes" id="UP000756132">
    <property type="component" value="Chromosome 2"/>
</dbReference>
<dbReference type="KEGG" id="ffu:CLAFUR5_02805"/>
<name>A0A9Q8LA80_PASFU</name>
<accession>A0A9Q8LA80</accession>
<organism evidence="4 5">
    <name type="scientific">Passalora fulva</name>
    <name type="common">Tomato leaf mold</name>
    <name type="synonym">Cladosporium fulvum</name>
    <dbReference type="NCBI Taxonomy" id="5499"/>
    <lineage>
        <taxon>Eukaryota</taxon>
        <taxon>Fungi</taxon>
        <taxon>Dikarya</taxon>
        <taxon>Ascomycota</taxon>
        <taxon>Pezizomycotina</taxon>
        <taxon>Dothideomycetes</taxon>
        <taxon>Dothideomycetidae</taxon>
        <taxon>Mycosphaerellales</taxon>
        <taxon>Mycosphaerellaceae</taxon>
        <taxon>Fulvia</taxon>
    </lineage>
</organism>
<reference evidence="4" key="1">
    <citation type="submission" date="2021-12" db="EMBL/GenBank/DDBJ databases">
        <authorList>
            <person name="Zaccaron A."/>
            <person name="Stergiopoulos I."/>
        </authorList>
    </citation>
    <scope>NUCLEOTIDE SEQUENCE</scope>
    <source>
        <strain evidence="4">Race5_Kim</strain>
    </source>
</reference>
<evidence type="ECO:0000259" key="3">
    <source>
        <dbReference type="Pfam" id="PF11790"/>
    </source>
</evidence>
<feature type="chain" id="PRO_5040416467" evidence="2">
    <location>
        <begin position="21"/>
        <end position="298"/>
    </location>
</feature>
<reference evidence="4" key="2">
    <citation type="journal article" date="2022" name="Microb. Genom.">
        <title>A chromosome-scale genome assembly of the tomato pathogen Cladosporium fulvum reveals a compartmentalized genome architecture and the presence of a dispensable chromosome.</title>
        <authorList>
            <person name="Zaccaron A.Z."/>
            <person name="Chen L.H."/>
            <person name="Samaras A."/>
            <person name="Stergiopoulos I."/>
        </authorList>
    </citation>
    <scope>NUCLEOTIDE SEQUENCE</scope>
    <source>
        <strain evidence="4">Race5_Kim</strain>
    </source>
</reference>
<evidence type="ECO:0000313" key="5">
    <source>
        <dbReference type="Proteomes" id="UP000756132"/>
    </source>
</evidence>
<feature type="compositionally biased region" description="Polar residues" evidence="1">
    <location>
        <begin position="21"/>
        <end position="34"/>
    </location>
</feature>
<keyword evidence="2" id="KW-0732">Signal</keyword>
<feature type="signal peptide" evidence="2">
    <location>
        <begin position="1"/>
        <end position="20"/>
    </location>
</feature>
<dbReference type="GO" id="GO:0071966">
    <property type="term" value="P:fungal-type cell wall polysaccharide metabolic process"/>
    <property type="evidence" value="ECO:0007669"/>
    <property type="project" value="TreeGrafter"/>
</dbReference>
<keyword evidence="5" id="KW-1185">Reference proteome</keyword>
<dbReference type="AlphaFoldDB" id="A0A9Q8LA80"/>
<dbReference type="InterPro" id="IPR024655">
    <property type="entry name" value="Asl1_glyco_hydro_catalytic"/>
</dbReference>
<evidence type="ECO:0000256" key="2">
    <source>
        <dbReference type="SAM" id="SignalP"/>
    </source>
</evidence>
<protein>
    <submittedName>
        <fullName evidence="4">Alkali-sensitive linkage protein 1</fullName>
    </submittedName>
</protein>
<dbReference type="PANTHER" id="PTHR34154">
    <property type="entry name" value="ALKALI-SENSITIVE LINKAGE PROTEIN 1"/>
    <property type="match status" value="1"/>
</dbReference>
<evidence type="ECO:0000313" key="4">
    <source>
        <dbReference type="EMBL" id="UJO13554.1"/>
    </source>
</evidence>
<dbReference type="SUPFAM" id="SSF51445">
    <property type="entry name" value="(Trans)glycosidases"/>
    <property type="match status" value="1"/>
</dbReference>
<dbReference type="GO" id="GO:0009277">
    <property type="term" value="C:fungal-type cell wall"/>
    <property type="evidence" value="ECO:0007669"/>
    <property type="project" value="TreeGrafter"/>
</dbReference>
<sequence>MYTIAALTITVLLAAYNTSAVPTSQSTSGPTPARNNGKRGLSYTNDTFTQPYSLSGQNSQVSWGYDWYYSRYKNDDNITNPAITFYPLLFNDAESLAQAWPAAALAAIDDGADALMSFNEPDLCHDGSACMTVQQSVAAYRRSMQPFAGKVRLGAPAITQNGLDYLGQFLGNCTECTIDFINIHWYSNRYAFAYLQSFVKQAHAAYPNYPIWLTEVGMDYSEGDTSDADTQTFMKKALPWLDAVPYVERYAWFYDGPGFLIDSNGEGLSAQGTLYTTYTAPCSNWDDTGGPGDFARNS</sequence>